<evidence type="ECO:0000256" key="2">
    <source>
        <dbReference type="ARBA" id="ARBA00022741"/>
    </source>
</evidence>
<evidence type="ECO:0000313" key="7">
    <source>
        <dbReference type="EMBL" id="GIE14851.1"/>
    </source>
</evidence>
<dbReference type="InterPro" id="IPR000719">
    <property type="entry name" value="Prot_kinase_dom"/>
</dbReference>
<proteinExistence type="predicted"/>
<dbReference type="PROSITE" id="PS50011">
    <property type="entry name" value="PROTEIN_KINASE_DOM"/>
    <property type="match status" value="1"/>
</dbReference>
<dbReference type="PANTHER" id="PTHR43289:SF34">
    <property type="entry name" value="SERINE_THREONINE-PROTEIN KINASE YBDM-RELATED"/>
    <property type="match status" value="1"/>
</dbReference>
<dbReference type="Gene3D" id="1.10.510.10">
    <property type="entry name" value="Transferase(Phosphotransferase) domain 1"/>
    <property type="match status" value="1"/>
</dbReference>
<accession>A0A919MCL6</accession>
<dbReference type="PROSITE" id="PS00107">
    <property type="entry name" value="PROTEIN_KINASE_ATP"/>
    <property type="match status" value="1"/>
</dbReference>
<keyword evidence="8" id="KW-1185">Reference proteome</keyword>
<evidence type="ECO:0000256" key="3">
    <source>
        <dbReference type="ARBA" id="ARBA00022777"/>
    </source>
</evidence>
<dbReference type="PROSITE" id="PS00108">
    <property type="entry name" value="PROTEIN_KINASE_ST"/>
    <property type="match status" value="1"/>
</dbReference>
<dbReference type="InterPro" id="IPR011009">
    <property type="entry name" value="Kinase-like_dom_sf"/>
</dbReference>
<dbReference type="GO" id="GO:0004674">
    <property type="term" value="F:protein serine/threonine kinase activity"/>
    <property type="evidence" value="ECO:0007669"/>
    <property type="project" value="UniProtKB-KW"/>
</dbReference>
<dbReference type="SMART" id="SM00220">
    <property type="entry name" value="S_TKc"/>
    <property type="match status" value="1"/>
</dbReference>
<dbReference type="EMBL" id="BOMM01000059">
    <property type="protein sequence ID" value="GIE14851.1"/>
    <property type="molecule type" value="Genomic_DNA"/>
</dbReference>
<organism evidence="7 8">
    <name type="scientific">Paractinoplanes ferrugineus</name>
    <dbReference type="NCBI Taxonomy" id="113564"/>
    <lineage>
        <taxon>Bacteria</taxon>
        <taxon>Bacillati</taxon>
        <taxon>Actinomycetota</taxon>
        <taxon>Actinomycetes</taxon>
        <taxon>Micromonosporales</taxon>
        <taxon>Micromonosporaceae</taxon>
        <taxon>Paractinoplanes</taxon>
    </lineage>
</organism>
<evidence type="ECO:0000256" key="1">
    <source>
        <dbReference type="ARBA" id="ARBA00022679"/>
    </source>
</evidence>
<sequence length="435" mass="46218">MPAKIGRYRVERRLGSGAFATVWLAEDDVLESWVAIKVLADNWAHQADVRARFEQEAQVLRRADSERLVRIHDYGELPDGRPFQVMTYADGGTLAERLDQGPMPVRTALRIAADIARATADLHSAGVLHRDLKPSNVLFGTVRGTERVLVADLGLAKSLAFASGFTVVAGTPGYMAPEQSRPGGGLDERADIHAIGAMTYQMLTGRQPRGAAGPPSKLRPGVSPTVDRIVLRALAADRDRRWPTAAGLADALQEVAGAPAGRRNRASQIAGRTLGGLLALAGLALLGGTRPAHGTPPGWTRVADESRTISIAVPSAWAGQARQSGWNPAAVGLPPTARPGLAVAGDLRSWGEEYSGGPGVFVGTADSLERATLPTHARCTRWSVRTVPGAQVTRWAGCAGTTISYSEVVAGRTYLQIKQVGDPDLTDRILHTIRS</sequence>
<keyword evidence="3 7" id="KW-0418">Kinase</keyword>
<keyword evidence="4 5" id="KW-0067">ATP-binding</keyword>
<dbReference type="InterPro" id="IPR008271">
    <property type="entry name" value="Ser/Thr_kinase_AS"/>
</dbReference>
<evidence type="ECO:0000259" key="6">
    <source>
        <dbReference type="PROSITE" id="PS50011"/>
    </source>
</evidence>
<dbReference type="SUPFAM" id="SSF56112">
    <property type="entry name" value="Protein kinase-like (PK-like)"/>
    <property type="match status" value="1"/>
</dbReference>
<dbReference type="Proteomes" id="UP000598174">
    <property type="component" value="Unassembled WGS sequence"/>
</dbReference>
<feature type="domain" description="Protein kinase" evidence="6">
    <location>
        <begin position="8"/>
        <end position="278"/>
    </location>
</feature>
<gene>
    <name evidence="7" type="ORF">Afe05nite_66910</name>
</gene>
<dbReference type="PANTHER" id="PTHR43289">
    <property type="entry name" value="MITOGEN-ACTIVATED PROTEIN KINASE KINASE KINASE 20-RELATED"/>
    <property type="match status" value="1"/>
</dbReference>
<dbReference type="CDD" id="cd14014">
    <property type="entry name" value="STKc_PknB_like"/>
    <property type="match status" value="1"/>
</dbReference>
<dbReference type="AlphaFoldDB" id="A0A919MCL6"/>
<name>A0A919MCL6_9ACTN</name>
<evidence type="ECO:0000313" key="8">
    <source>
        <dbReference type="Proteomes" id="UP000598174"/>
    </source>
</evidence>
<feature type="binding site" evidence="5">
    <location>
        <position position="37"/>
    </location>
    <ligand>
        <name>ATP</name>
        <dbReference type="ChEBI" id="CHEBI:30616"/>
    </ligand>
</feature>
<dbReference type="InterPro" id="IPR017441">
    <property type="entry name" value="Protein_kinase_ATP_BS"/>
</dbReference>
<dbReference type="RefSeq" id="WP_203821241.1">
    <property type="nucleotide sequence ID" value="NZ_BAAABP010000009.1"/>
</dbReference>
<dbReference type="GO" id="GO:0005524">
    <property type="term" value="F:ATP binding"/>
    <property type="evidence" value="ECO:0007669"/>
    <property type="project" value="UniProtKB-UniRule"/>
</dbReference>
<dbReference type="Gene3D" id="3.30.200.20">
    <property type="entry name" value="Phosphorylase Kinase, domain 1"/>
    <property type="match status" value="1"/>
</dbReference>
<evidence type="ECO:0000256" key="4">
    <source>
        <dbReference type="ARBA" id="ARBA00022840"/>
    </source>
</evidence>
<dbReference type="Pfam" id="PF00069">
    <property type="entry name" value="Pkinase"/>
    <property type="match status" value="1"/>
</dbReference>
<comment type="caution">
    <text evidence="7">The sequence shown here is derived from an EMBL/GenBank/DDBJ whole genome shotgun (WGS) entry which is preliminary data.</text>
</comment>
<keyword evidence="2 5" id="KW-0547">Nucleotide-binding</keyword>
<keyword evidence="7" id="KW-0723">Serine/threonine-protein kinase</keyword>
<evidence type="ECO:0000256" key="5">
    <source>
        <dbReference type="PROSITE-ProRule" id="PRU10141"/>
    </source>
</evidence>
<keyword evidence="1" id="KW-0808">Transferase</keyword>
<protein>
    <submittedName>
        <fullName evidence="7">Serine/threonine protein kinase</fullName>
    </submittedName>
</protein>
<reference evidence="7" key="1">
    <citation type="submission" date="2021-01" db="EMBL/GenBank/DDBJ databases">
        <title>Whole genome shotgun sequence of Actinoplanes ferrugineus NBRC 15555.</title>
        <authorList>
            <person name="Komaki H."/>
            <person name="Tamura T."/>
        </authorList>
    </citation>
    <scope>NUCLEOTIDE SEQUENCE</scope>
    <source>
        <strain evidence="7">NBRC 15555</strain>
    </source>
</reference>